<reference evidence="1 2" key="1">
    <citation type="journal article" date="2021" name="Appl. Environ. Microbiol.">
        <title>Genetic linkage and physical mapping for an oyster mushroom Pleurotus cornucopiae and QTL analysis for the trait cap color.</title>
        <authorList>
            <person name="Zhang Y."/>
            <person name="Gao W."/>
            <person name="Sonnenberg A."/>
            <person name="Chen Q."/>
            <person name="Zhang J."/>
            <person name="Huang C."/>
        </authorList>
    </citation>
    <scope>NUCLEOTIDE SEQUENCE [LARGE SCALE GENOMIC DNA]</scope>
    <source>
        <strain evidence="1">CCMSSC00406</strain>
    </source>
</reference>
<gene>
    <name evidence="1" type="ORF">CCMSSC00406_0006667</name>
</gene>
<dbReference type="EMBL" id="WQMT02000007">
    <property type="protein sequence ID" value="KAG9220402.1"/>
    <property type="molecule type" value="Genomic_DNA"/>
</dbReference>
<name>A0ACB7IQ66_PLECO</name>
<evidence type="ECO:0000313" key="1">
    <source>
        <dbReference type="EMBL" id="KAG9220402.1"/>
    </source>
</evidence>
<evidence type="ECO:0000313" key="2">
    <source>
        <dbReference type="Proteomes" id="UP000824881"/>
    </source>
</evidence>
<comment type="caution">
    <text evidence="1">The sequence shown here is derived from an EMBL/GenBank/DDBJ whole genome shotgun (WGS) entry which is preliminary data.</text>
</comment>
<keyword evidence="2" id="KW-1185">Reference proteome</keyword>
<organism evidence="1 2">
    <name type="scientific">Pleurotus cornucopiae</name>
    <name type="common">Cornucopia mushroom</name>
    <dbReference type="NCBI Taxonomy" id="5321"/>
    <lineage>
        <taxon>Eukaryota</taxon>
        <taxon>Fungi</taxon>
        <taxon>Dikarya</taxon>
        <taxon>Basidiomycota</taxon>
        <taxon>Agaricomycotina</taxon>
        <taxon>Agaricomycetes</taxon>
        <taxon>Agaricomycetidae</taxon>
        <taxon>Agaricales</taxon>
        <taxon>Pleurotineae</taxon>
        <taxon>Pleurotaceae</taxon>
        <taxon>Pleurotus</taxon>
    </lineage>
</organism>
<accession>A0ACB7IQ66</accession>
<sequence>MQSGLGARATKKYWELLEAEVDNLLQGFRRSPRNFKKHIRRNAAAVVMKMAYGYSILDEDDFFIGVAEEAAQISGWALAPGRWMVDYFPIRARFKRQGEAWRVRLQDLSEVPHQWVKGQMVSGTYTDSFTSRLLRPDGCTFVDPDEDDIIKWTAGGLYAGATDTTISAMISFVMLMALHQDVQRRAQLEIHEVMKAHDRTDGLPRASDLGELKYLVAVLKEVLRYAPISNLALPHLATQDDEYHGYRIPAGTTIVANVWAVTRDSQTYPNPDIFDPERFVGNGGDESTQQPDPRLFCFGFGRRTCPGTQFAETTMLLTMAAILSQFNISYNKEAGAPQVDFTTAITSHIVPFDINITPR</sequence>
<dbReference type="Proteomes" id="UP000824881">
    <property type="component" value="Unassembled WGS sequence"/>
</dbReference>
<proteinExistence type="predicted"/>
<protein>
    <submittedName>
        <fullName evidence="1">Uncharacterized protein</fullName>
    </submittedName>
</protein>